<keyword evidence="2 6" id="KW-0813">Transport</keyword>
<feature type="transmembrane region" description="Helical" evidence="7">
    <location>
        <begin position="321"/>
        <end position="346"/>
    </location>
</feature>
<evidence type="ECO:0000256" key="5">
    <source>
        <dbReference type="ARBA" id="ARBA00023136"/>
    </source>
</evidence>
<feature type="transmembrane region" description="Helical" evidence="7">
    <location>
        <begin position="44"/>
        <end position="67"/>
    </location>
</feature>
<dbReference type="PANTHER" id="PTHR42948">
    <property type="entry name" value="TRANSPORTER"/>
    <property type="match status" value="1"/>
</dbReference>
<evidence type="ECO:0000256" key="4">
    <source>
        <dbReference type="ARBA" id="ARBA00022989"/>
    </source>
</evidence>
<accession>A0A3P1T5M2</accession>
<dbReference type="PROSITE" id="PS00610">
    <property type="entry name" value="NA_NEUROTRAN_SYMP_1"/>
    <property type="match status" value="1"/>
</dbReference>
<reference evidence="8 9" key="1">
    <citation type="submission" date="2018-11" db="EMBL/GenBank/DDBJ databases">
        <title>Genomes From Bacteria Associated with the Canine Oral Cavity: a Test Case for Automated Genome-Based Taxonomic Assignment.</title>
        <authorList>
            <person name="Coil D.A."/>
            <person name="Jospin G."/>
            <person name="Darling A.E."/>
            <person name="Wallis C."/>
            <person name="Davis I.J."/>
            <person name="Harris S."/>
            <person name="Eisen J.A."/>
            <person name="Holcombe L.J."/>
            <person name="O'Flynn C."/>
        </authorList>
    </citation>
    <scope>NUCLEOTIDE SEQUENCE [LARGE SCALE GENOMIC DNA]</scope>
    <source>
        <strain evidence="8 9">OH887_COT-365</strain>
    </source>
</reference>
<comment type="subcellular location">
    <subcellularLocation>
        <location evidence="1">Membrane</location>
        <topology evidence="1">Multi-pass membrane protein</topology>
    </subcellularLocation>
</comment>
<organism evidence="8 9">
    <name type="scientific">Arachnia propionica</name>
    <dbReference type="NCBI Taxonomy" id="1750"/>
    <lineage>
        <taxon>Bacteria</taxon>
        <taxon>Bacillati</taxon>
        <taxon>Actinomycetota</taxon>
        <taxon>Actinomycetes</taxon>
        <taxon>Propionibacteriales</taxon>
        <taxon>Propionibacteriaceae</taxon>
        <taxon>Arachnia</taxon>
    </lineage>
</organism>
<dbReference type="RefSeq" id="WP_124844812.1">
    <property type="nucleotide sequence ID" value="NZ_JAUNKP010000024.1"/>
</dbReference>
<feature type="transmembrane region" description="Helical" evidence="7">
    <location>
        <begin position="88"/>
        <end position="112"/>
    </location>
</feature>
<comment type="similarity">
    <text evidence="6">Belongs to the sodium:neurotransmitter symporter (SNF) (TC 2.A.22) family.</text>
</comment>
<evidence type="ECO:0000256" key="1">
    <source>
        <dbReference type="ARBA" id="ARBA00004141"/>
    </source>
</evidence>
<comment type="caution">
    <text evidence="8">The sequence shown here is derived from an EMBL/GenBank/DDBJ whole genome shotgun (WGS) entry which is preliminary data.</text>
</comment>
<feature type="transmembrane region" description="Helical" evidence="7">
    <location>
        <begin position="259"/>
        <end position="284"/>
    </location>
</feature>
<evidence type="ECO:0000256" key="3">
    <source>
        <dbReference type="ARBA" id="ARBA00022692"/>
    </source>
</evidence>
<dbReference type="InterPro" id="IPR037272">
    <property type="entry name" value="SNS_sf"/>
</dbReference>
<feature type="transmembrane region" description="Helical" evidence="7">
    <location>
        <begin position="222"/>
        <end position="247"/>
    </location>
</feature>
<dbReference type="GO" id="GO:0016020">
    <property type="term" value="C:membrane"/>
    <property type="evidence" value="ECO:0007669"/>
    <property type="project" value="UniProtKB-SubCell"/>
</dbReference>
<feature type="transmembrane region" description="Helical" evidence="7">
    <location>
        <begin position="151"/>
        <end position="170"/>
    </location>
</feature>
<feature type="transmembrane region" description="Helical" evidence="7">
    <location>
        <begin position="358"/>
        <end position="382"/>
    </location>
</feature>
<evidence type="ECO:0000256" key="7">
    <source>
        <dbReference type="SAM" id="Phobius"/>
    </source>
</evidence>
<keyword evidence="3 6" id="KW-0812">Transmembrane</keyword>
<evidence type="ECO:0000313" key="8">
    <source>
        <dbReference type="EMBL" id="RRD04660.1"/>
    </source>
</evidence>
<protein>
    <recommendedName>
        <fullName evidence="6">Transporter</fullName>
    </recommendedName>
</protein>
<evidence type="ECO:0000256" key="6">
    <source>
        <dbReference type="RuleBase" id="RU003732"/>
    </source>
</evidence>
<dbReference type="SUPFAM" id="SSF161070">
    <property type="entry name" value="SNF-like"/>
    <property type="match status" value="1"/>
</dbReference>
<dbReference type="AlphaFoldDB" id="A0A3P1T5M2"/>
<feature type="transmembrane region" description="Helical" evidence="7">
    <location>
        <begin position="388"/>
        <end position="409"/>
    </location>
</feature>
<dbReference type="Pfam" id="PF00209">
    <property type="entry name" value="SNF"/>
    <property type="match status" value="2"/>
</dbReference>
<keyword evidence="6" id="KW-0769">Symport</keyword>
<keyword evidence="4 7" id="KW-1133">Transmembrane helix</keyword>
<dbReference type="InterPro" id="IPR000175">
    <property type="entry name" value="Na/ntran_symport"/>
</dbReference>
<proteinExistence type="inferred from homology"/>
<keyword evidence="5 7" id="KW-0472">Membrane</keyword>
<feature type="transmembrane region" description="Helical" evidence="7">
    <location>
        <begin position="179"/>
        <end position="202"/>
    </location>
</feature>
<sequence>MGRPKQEIFNSRNFFILAAIGSAVGLGNIWRFPYVAFENGGGAFILPYLVALLAIGIPLLFFDYAIGHRYRGSAPLALRRLGRWTETLGWWQVMVCFMIAIYYAAIVAWAGMYTLFSVTKAWGDDPGTFLVNDFLHRADAPGVGFDLVPSLLVPMLLVWAVTLGTIALGVNKGLALANLVFMPLLVVMFLFLVGQALFLPGAGAGLDALFTPNWAALGDPGVWAAAASQVFFSLSVGFGIMVTYASYLKRRTDLTGSGLVVGFANSGFELLAGIGVFAALGFMAAQAGKGVGEVAEDGLTLAFVAFPTIISQAPLGALMGVLFFGSLTVAGITSLLSIVEVIVAAVRDKMGISKVQATMAVGIPMALISICLLATTTGVYFLDITDQFVSKFGILAGAFACVVTVAWVVGKLPTLRRHLDRFSSFPTGRIWLIAVGGLAPVALGYILIADVISKIQEPYGGYPLGLLGVHGWGMAVSLVVIAVVLARLPWRRGATIEFDETDNEHEVSA</sequence>
<feature type="transmembrane region" description="Helical" evidence="7">
    <location>
        <begin position="12"/>
        <end position="32"/>
    </location>
</feature>
<name>A0A3P1T5M2_9ACTN</name>
<dbReference type="PROSITE" id="PS50267">
    <property type="entry name" value="NA_NEUROTRAN_SYMP_3"/>
    <property type="match status" value="1"/>
</dbReference>
<dbReference type="PANTHER" id="PTHR42948:SF1">
    <property type="entry name" value="TRANSPORTER"/>
    <property type="match status" value="1"/>
</dbReference>
<dbReference type="GO" id="GO:0015293">
    <property type="term" value="F:symporter activity"/>
    <property type="evidence" value="ECO:0007669"/>
    <property type="project" value="UniProtKB-KW"/>
</dbReference>
<feature type="transmembrane region" description="Helical" evidence="7">
    <location>
        <begin position="430"/>
        <end position="449"/>
    </location>
</feature>
<dbReference type="OrthoDB" id="9762833at2"/>
<evidence type="ECO:0000256" key="2">
    <source>
        <dbReference type="ARBA" id="ARBA00022448"/>
    </source>
</evidence>
<dbReference type="EMBL" id="RQZG01000009">
    <property type="protein sequence ID" value="RRD04660.1"/>
    <property type="molecule type" value="Genomic_DNA"/>
</dbReference>
<dbReference type="NCBIfam" id="NF037979">
    <property type="entry name" value="Na_transp"/>
    <property type="match status" value="1"/>
</dbReference>
<evidence type="ECO:0000313" key="9">
    <source>
        <dbReference type="Proteomes" id="UP000280819"/>
    </source>
</evidence>
<dbReference type="PRINTS" id="PR00176">
    <property type="entry name" value="NANEUSMPORT"/>
</dbReference>
<dbReference type="CDD" id="cd10334">
    <property type="entry name" value="SLC6sbd_u1"/>
    <property type="match status" value="1"/>
</dbReference>
<dbReference type="Proteomes" id="UP000280819">
    <property type="component" value="Unassembled WGS sequence"/>
</dbReference>
<feature type="transmembrane region" description="Helical" evidence="7">
    <location>
        <begin position="469"/>
        <end position="488"/>
    </location>
</feature>
<gene>
    <name evidence="8" type="ORF">EII34_08925</name>
</gene>